<dbReference type="SMART" id="SM00343">
    <property type="entry name" value="ZnF_C2HC"/>
    <property type="match status" value="1"/>
</dbReference>
<gene>
    <name evidence="4" type="primary">RE1_360</name>
    <name evidence="4" type="ORF">CK203_051191</name>
</gene>
<dbReference type="Pfam" id="PF00098">
    <property type="entry name" value="zf-CCHC"/>
    <property type="match status" value="1"/>
</dbReference>
<dbReference type="InterPro" id="IPR001878">
    <property type="entry name" value="Znf_CCHC"/>
</dbReference>
<dbReference type="PANTHER" id="PTHR11439:SF442">
    <property type="entry name" value="CYSTEINE-RICH RLK (RECEPTOR-LIKE PROTEIN KINASE) 8"/>
    <property type="match status" value="1"/>
</dbReference>
<name>A0A438HEG1_VITVI</name>
<evidence type="ECO:0000259" key="3">
    <source>
        <dbReference type="PROSITE" id="PS50158"/>
    </source>
</evidence>
<feature type="region of interest" description="Disordered" evidence="2">
    <location>
        <begin position="845"/>
        <end position="865"/>
    </location>
</feature>
<sequence length="865" mass="99870">MTIPSSSSQAENFSKHRAPFFTGTDYPYWKTRMTWYLQSIDLDVWDVIEDDPTFPTKLVDGVLVPKPKQEWNELDRRNFQLNAKIVFTLQCAMDRNEYNRICQCKSAKEIWRLLEITHDGTNQVKESKINLVVHNYELFSMKETETIVEMITRFTDIVNGLEALGKTYKESEKVMKILRQKKKSIALKATTKEEEDVEEEKPSDEDDDLALITRKLNKYMRCERFRGRKSTFRRDPSKKESSSHGNKEKWKEKRDLTCFKCKKPGHIKYDCPLYKSEAKRRMKKAMMATWSESEESSTEENEKEVANMCFMAIDDLDEKEESLLALPPPQQVQGESSQDLPKDWKFVINHPQDQIIDALVDENWMTVMQEELNQFERSEVWELVPRPHNQSVIGTRWVFRIKMDENGIIIRNKARLVAQGFNQEEGIDYEETFAPVARLEAIRMLLAFACFKDFVLYQMDVKSAFLNGFINEEVYVEQPPSFQSFNFPNHVFRLKNALYGLKQAPRACEFEMSMMGELNFFLGLQIKQLKEGTFINQAKYIRDPLKRFNMEEAKTMKTPMSSSIKLDMDEKGKPINSTMYRGMIGSLLNLTASRPDIMYSVWLCARFQSCPKESHLSAVKRIVRYLKGTMDIGLWYLKGDKFELIGYSDADFAGCKVERKSTSGTCHFLGHSLVSWHSKKQNSVALSMAEAEYIAASLCCAQILWMKQTLSDFNLIFEHVPIKCDNTSAINISKNLVQHSRTKHIEIRHHFLRDHAQKGDITLEFGLDLRPRVSACGASSLCTAYLRMAPRRETGTSKAQGKRPTEPSQPEQAEARRKARYDTTLFSSNDDYQCYKQNFAQRKVVPGSDSCPIGVSADSCPADAP</sequence>
<comment type="caution">
    <text evidence="4">The sequence shown here is derived from an EMBL/GenBank/DDBJ whole genome shotgun (WGS) entry which is preliminary data.</text>
</comment>
<dbReference type="Pfam" id="PF14223">
    <property type="entry name" value="Retrotran_gag_2"/>
    <property type="match status" value="1"/>
</dbReference>
<dbReference type="AlphaFoldDB" id="A0A438HEG1"/>
<accession>A0A438HEG1</accession>
<dbReference type="InterPro" id="IPR036875">
    <property type="entry name" value="Znf_CCHC_sf"/>
</dbReference>
<dbReference type="SUPFAM" id="SSF57756">
    <property type="entry name" value="Retrovirus zinc finger-like domains"/>
    <property type="match status" value="1"/>
</dbReference>
<dbReference type="EMBL" id="QGNW01000235">
    <property type="protein sequence ID" value="RVW82837.1"/>
    <property type="molecule type" value="Genomic_DNA"/>
</dbReference>
<feature type="domain" description="CCHC-type" evidence="3">
    <location>
        <begin position="258"/>
        <end position="272"/>
    </location>
</feature>
<keyword evidence="1" id="KW-0862">Zinc</keyword>
<protein>
    <submittedName>
        <fullName evidence="4">Retrovirus-related Pol polyprotein from transposon RE1</fullName>
    </submittedName>
</protein>
<reference evidence="4 5" key="1">
    <citation type="journal article" date="2018" name="PLoS Genet.">
        <title>Population sequencing reveals clonal diversity and ancestral inbreeding in the grapevine cultivar Chardonnay.</title>
        <authorList>
            <person name="Roach M.J."/>
            <person name="Johnson D.L."/>
            <person name="Bohlmann J."/>
            <person name="van Vuuren H.J."/>
            <person name="Jones S.J."/>
            <person name="Pretorius I.S."/>
            <person name="Schmidt S.A."/>
            <person name="Borneman A.R."/>
        </authorList>
    </citation>
    <scope>NUCLEOTIDE SEQUENCE [LARGE SCALE GENOMIC DNA]</scope>
    <source>
        <strain evidence="5">cv. Chardonnay</strain>
        <tissue evidence="4">Leaf</tissue>
    </source>
</reference>
<organism evidence="4 5">
    <name type="scientific">Vitis vinifera</name>
    <name type="common">Grape</name>
    <dbReference type="NCBI Taxonomy" id="29760"/>
    <lineage>
        <taxon>Eukaryota</taxon>
        <taxon>Viridiplantae</taxon>
        <taxon>Streptophyta</taxon>
        <taxon>Embryophyta</taxon>
        <taxon>Tracheophyta</taxon>
        <taxon>Spermatophyta</taxon>
        <taxon>Magnoliopsida</taxon>
        <taxon>eudicotyledons</taxon>
        <taxon>Gunneridae</taxon>
        <taxon>Pentapetalae</taxon>
        <taxon>rosids</taxon>
        <taxon>Vitales</taxon>
        <taxon>Vitaceae</taxon>
        <taxon>Viteae</taxon>
        <taxon>Vitis</taxon>
    </lineage>
</organism>
<dbReference type="PANTHER" id="PTHR11439">
    <property type="entry name" value="GAG-POL-RELATED RETROTRANSPOSON"/>
    <property type="match status" value="1"/>
</dbReference>
<proteinExistence type="predicted"/>
<keyword evidence="1" id="KW-0479">Metal-binding</keyword>
<dbReference type="Gene3D" id="4.10.60.10">
    <property type="entry name" value="Zinc finger, CCHC-type"/>
    <property type="match status" value="1"/>
</dbReference>
<evidence type="ECO:0000313" key="5">
    <source>
        <dbReference type="Proteomes" id="UP000288805"/>
    </source>
</evidence>
<dbReference type="GO" id="GO:0003676">
    <property type="term" value="F:nucleic acid binding"/>
    <property type="evidence" value="ECO:0007669"/>
    <property type="project" value="InterPro"/>
</dbReference>
<keyword evidence="1" id="KW-0863">Zinc-finger</keyword>
<evidence type="ECO:0000313" key="4">
    <source>
        <dbReference type="EMBL" id="RVW82837.1"/>
    </source>
</evidence>
<dbReference type="Pfam" id="PF07727">
    <property type="entry name" value="RVT_2"/>
    <property type="match status" value="1"/>
</dbReference>
<dbReference type="InterPro" id="IPR013103">
    <property type="entry name" value="RVT_2"/>
</dbReference>
<evidence type="ECO:0000256" key="1">
    <source>
        <dbReference type="PROSITE-ProRule" id="PRU00047"/>
    </source>
</evidence>
<dbReference type="SUPFAM" id="SSF56672">
    <property type="entry name" value="DNA/RNA polymerases"/>
    <property type="match status" value="1"/>
</dbReference>
<dbReference type="GO" id="GO:0008270">
    <property type="term" value="F:zinc ion binding"/>
    <property type="evidence" value="ECO:0007669"/>
    <property type="project" value="UniProtKB-KW"/>
</dbReference>
<feature type="region of interest" description="Disordered" evidence="2">
    <location>
        <begin position="793"/>
        <end position="819"/>
    </location>
</feature>
<dbReference type="CDD" id="cd09272">
    <property type="entry name" value="RNase_HI_RT_Ty1"/>
    <property type="match status" value="1"/>
</dbReference>
<dbReference type="Proteomes" id="UP000288805">
    <property type="component" value="Unassembled WGS sequence"/>
</dbReference>
<dbReference type="InterPro" id="IPR043502">
    <property type="entry name" value="DNA/RNA_pol_sf"/>
</dbReference>
<dbReference type="PROSITE" id="PS50158">
    <property type="entry name" value="ZF_CCHC"/>
    <property type="match status" value="1"/>
</dbReference>
<evidence type="ECO:0000256" key="2">
    <source>
        <dbReference type="SAM" id="MobiDB-lite"/>
    </source>
</evidence>